<dbReference type="KEGG" id="fes:HER31_07555"/>
<dbReference type="GO" id="GO:1901891">
    <property type="term" value="P:regulation of cell septum assembly"/>
    <property type="evidence" value="ECO:0007669"/>
    <property type="project" value="InterPro"/>
</dbReference>
<dbReference type="AlphaFoldDB" id="A0A6H1UDN8"/>
<evidence type="ECO:0000256" key="1">
    <source>
        <dbReference type="ARBA" id="ARBA00006291"/>
    </source>
</evidence>
<comment type="similarity">
    <text evidence="1 6">Belongs to the MinC family.</text>
</comment>
<dbReference type="Gene3D" id="3.30.70.260">
    <property type="match status" value="1"/>
</dbReference>
<keyword evidence="2 6" id="KW-0132">Cell division</keyword>
<evidence type="ECO:0000313" key="10">
    <source>
        <dbReference type="Proteomes" id="UP000501602"/>
    </source>
</evidence>
<evidence type="ECO:0000256" key="6">
    <source>
        <dbReference type="HAMAP-Rule" id="MF_00267"/>
    </source>
</evidence>
<reference evidence="9 10" key="1">
    <citation type="submission" date="2020-04" db="EMBL/GenBank/DDBJ databases">
        <title>Ferrimonas sp. S7 isolated from sea water.</title>
        <authorList>
            <person name="Bae S.S."/>
            <person name="Baek K."/>
        </authorList>
    </citation>
    <scope>NUCLEOTIDE SEQUENCE [LARGE SCALE GENOMIC DNA]</scope>
    <source>
        <strain evidence="9 10">S7</strain>
    </source>
</reference>
<dbReference type="Pfam" id="PF05209">
    <property type="entry name" value="MinC_N"/>
    <property type="match status" value="1"/>
</dbReference>
<organism evidence="9 10">
    <name type="scientific">Ferrimonas lipolytica</name>
    <dbReference type="NCBI Taxonomy" id="2724191"/>
    <lineage>
        <taxon>Bacteria</taxon>
        <taxon>Pseudomonadati</taxon>
        <taxon>Pseudomonadota</taxon>
        <taxon>Gammaproteobacteria</taxon>
        <taxon>Alteromonadales</taxon>
        <taxon>Ferrimonadaceae</taxon>
        <taxon>Ferrimonas</taxon>
    </lineage>
</organism>
<dbReference type="EMBL" id="CP051180">
    <property type="protein sequence ID" value="QIZ76739.1"/>
    <property type="molecule type" value="Genomic_DNA"/>
</dbReference>
<sequence length="220" mass="23546">MDATAIQFKGGGFTLSVLSLAGSDLTSLQHQLSTHIQRAPKLFAQMPVVLELNRLCASISVTAVIDMARSAGLAPMALQADQHAHQQQAADIGLPLFKHGRSQTNKIVPARVIERPIRSGQQIYAEGGDLIVLGAVGAGAEVVADGNIHIFGAMRGRAFAGANGMTDARIFCHNQQAELLSIAGTYQLTDQIAAEYWAKPVMLTLQDQQLIHQPLQFGKN</sequence>
<dbReference type="GO" id="GO:0000917">
    <property type="term" value="P:division septum assembly"/>
    <property type="evidence" value="ECO:0007669"/>
    <property type="project" value="UniProtKB-KW"/>
</dbReference>
<gene>
    <name evidence="6 9" type="primary">minC</name>
    <name evidence="9" type="ORF">HER31_07555</name>
</gene>
<dbReference type="GO" id="GO:0000902">
    <property type="term" value="P:cell morphogenesis"/>
    <property type="evidence" value="ECO:0007669"/>
    <property type="project" value="InterPro"/>
</dbReference>
<dbReference type="HAMAP" id="MF_00267">
    <property type="entry name" value="MinC"/>
    <property type="match status" value="1"/>
</dbReference>
<comment type="function">
    <text evidence="5 6">Cell division inhibitor that blocks the formation of polar Z ring septums. Rapidly oscillates between the poles of the cell to destabilize FtsZ filaments that have formed before they mature into polar Z rings. Prevents FtsZ polymerization.</text>
</comment>
<dbReference type="RefSeq" id="WP_168660000.1">
    <property type="nucleotide sequence ID" value="NZ_CP051180.1"/>
</dbReference>
<dbReference type="InterPro" id="IPR005526">
    <property type="entry name" value="Septum_form_inhib_MinC_C"/>
</dbReference>
<dbReference type="InterPro" id="IPR013033">
    <property type="entry name" value="MinC"/>
</dbReference>
<dbReference type="PANTHER" id="PTHR34108">
    <property type="entry name" value="SEPTUM SITE-DETERMINING PROTEIN MINC"/>
    <property type="match status" value="1"/>
</dbReference>
<accession>A0A6H1UDN8</accession>
<dbReference type="SUPFAM" id="SSF63848">
    <property type="entry name" value="Cell-division inhibitor MinC, C-terminal domain"/>
    <property type="match status" value="1"/>
</dbReference>
<evidence type="ECO:0000256" key="2">
    <source>
        <dbReference type="ARBA" id="ARBA00022618"/>
    </source>
</evidence>
<evidence type="ECO:0000256" key="5">
    <source>
        <dbReference type="ARBA" id="ARBA00025606"/>
    </source>
</evidence>
<evidence type="ECO:0000313" key="9">
    <source>
        <dbReference type="EMBL" id="QIZ76739.1"/>
    </source>
</evidence>
<dbReference type="InterPro" id="IPR036145">
    <property type="entry name" value="MinC_C_sf"/>
</dbReference>
<feature type="domain" description="Septum formation inhibitor MinC C-terminal" evidence="7">
    <location>
        <begin position="112"/>
        <end position="211"/>
    </location>
</feature>
<dbReference type="Pfam" id="PF03775">
    <property type="entry name" value="MinC_C"/>
    <property type="match status" value="1"/>
</dbReference>
<dbReference type="NCBIfam" id="TIGR01222">
    <property type="entry name" value="minC"/>
    <property type="match status" value="1"/>
</dbReference>
<dbReference type="InterPro" id="IPR007874">
    <property type="entry name" value="MinC_N"/>
</dbReference>
<dbReference type="Proteomes" id="UP000501602">
    <property type="component" value="Chromosome"/>
</dbReference>
<protein>
    <recommendedName>
        <fullName evidence="6">Probable septum site-determining protein MinC</fullName>
    </recommendedName>
</protein>
<name>A0A6H1UDN8_9GAMM</name>
<dbReference type="PANTHER" id="PTHR34108:SF1">
    <property type="entry name" value="SEPTUM SITE-DETERMINING PROTEIN MINC"/>
    <property type="match status" value="1"/>
</dbReference>
<dbReference type="GO" id="GO:0051302">
    <property type="term" value="P:regulation of cell division"/>
    <property type="evidence" value="ECO:0007669"/>
    <property type="project" value="InterPro"/>
</dbReference>
<comment type="subunit">
    <text evidence="6">Interacts with MinD and FtsZ.</text>
</comment>
<dbReference type="Gene3D" id="2.160.20.70">
    <property type="match status" value="1"/>
</dbReference>
<evidence type="ECO:0000259" key="7">
    <source>
        <dbReference type="Pfam" id="PF03775"/>
    </source>
</evidence>
<proteinExistence type="inferred from homology"/>
<keyword evidence="3 6" id="KW-0717">Septation</keyword>
<evidence type="ECO:0000259" key="8">
    <source>
        <dbReference type="Pfam" id="PF05209"/>
    </source>
</evidence>
<keyword evidence="10" id="KW-1185">Reference proteome</keyword>
<feature type="domain" description="Septum formation inhibitor MinC N-terminal" evidence="8">
    <location>
        <begin position="6"/>
        <end position="75"/>
    </location>
</feature>
<evidence type="ECO:0000256" key="4">
    <source>
        <dbReference type="ARBA" id="ARBA00023306"/>
    </source>
</evidence>
<keyword evidence="4 6" id="KW-0131">Cell cycle</keyword>
<dbReference type="InterPro" id="IPR016098">
    <property type="entry name" value="CAP/MinC_C"/>
</dbReference>
<evidence type="ECO:0000256" key="3">
    <source>
        <dbReference type="ARBA" id="ARBA00023210"/>
    </source>
</evidence>